<reference evidence="2" key="1">
    <citation type="submission" date="2016-11" db="UniProtKB">
        <authorList>
            <consortium name="WormBaseParasite"/>
        </authorList>
    </citation>
    <scope>IDENTIFICATION</scope>
    <source>
        <strain evidence="2">KR3021</strain>
    </source>
</reference>
<protein>
    <submittedName>
        <fullName evidence="2">FTH domain-containing protein</fullName>
    </submittedName>
</protein>
<organism evidence="1 2">
    <name type="scientific">Rhabditophanes sp. KR3021</name>
    <dbReference type="NCBI Taxonomy" id="114890"/>
    <lineage>
        <taxon>Eukaryota</taxon>
        <taxon>Metazoa</taxon>
        <taxon>Ecdysozoa</taxon>
        <taxon>Nematoda</taxon>
        <taxon>Chromadorea</taxon>
        <taxon>Rhabditida</taxon>
        <taxon>Tylenchina</taxon>
        <taxon>Panagrolaimomorpha</taxon>
        <taxon>Strongyloidoidea</taxon>
        <taxon>Alloionematidae</taxon>
        <taxon>Rhabditophanes</taxon>
    </lineage>
</organism>
<evidence type="ECO:0000313" key="1">
    <source>
        <dbReference type="Proteomes" id="UP000095286"/>
    </source>
</evidence>
<accession>A0AC35U4U4</accession>
<name>A0AC35U4U4_9BILA</name>
<evidence type="ECO:0000313" key="2">
    <source>
        <dbReference type="WBParaSite" id="RSKR_0000724500.1"/>
    </source>
</evidence>
<dbReference type="WBParaSite" id="RSKR_0000724500.1">
    <property type="protein sequence ID" value="RSKR_0000724500.1"/>
    <property type="gene ID" value="RSKR_0000724500"/>
</dbReference>
<proteinExistence type="predicted"/>
<sequence length="273" mass="31894">MFALRKTCRNLYRVIERQRLTNSIDSTTLTVEFINVLAIHPGLKSFGGRISNQDAFMEEDFLLERIREVCVSETQYVDCLKIDLNFEFSHTDDLLNTLIDDRKDALKMFAKKAARLTKEIIRKYPDVTSLCFERIYGMFPDFGKRVADKYPHLKAIGIVGVEDEENEQYFNKFGNLEFLVINRIKTQMVIPESVRVVVQNIYSDKYDNICTFINQDSGLEMNFNIQFHLVDDRKSKRVYARTVADLELYLTMLDFADICLLQYNALNTDCKAY</sequence>
<dbReference type="Proteomes" id="UP000095286">
    <property type="component" value="Unplaced"/>
</dbReference>